<name>A0A7L1NEZ1_RHICY</name>
<evidence type="ECO:0000256" key="1">
    <source>
        <dbReference type="SAM" id="MobiDB-lite"/>
    </source>
</evidence>
<feature type="compositionally biased region" description="Polar residues" evidence="1">
    <location>
        <begin position="52"/>
        <end position="61"/>
    </location>
</feature>
<dbReference type="EMBL" id="VXBP01005389">
    <property type="protein sequence ID" value="NXN98079.1"/>
    <property type="molecule type" value="Genomic_DNA"/>
</dbReference>
<dbReference type="AlphaFoldDB" id="A0A7L1NEZ1"/>
<feature type="compositionally biased region" description="Polar residues" evidence="1">
    <location>
        <begin position="640"/>
        <end position="649"/>
    </location>
</feature>
<dbReference type="OrthoDB" id="272624at2759"/>
<feature type="compositionally biased region" description="Basic and acidic residues" evidence="1">
    <location>
        <begin position="100"/>
        <end position="115"/>
    </location>
</feature>
<feature type="compositionally biased region" description="Basic and acidic residues" evidence="1">
    <location>
        <begin position="886"/>
        <end position="902"/>
    </location>
</feature>
<feature type="region of interest" description="Disordered" evidence="1">
    <location>
        <begin position="816"/>
        <end position="902"/>
    </location>
</feature>
<feature type="region of interest" description="Disordered" evidence="1">
    <location>
        <begin position="1"/>
        <end position="171"/>
    </location>
</feature>
<evidence type="ECO:0000313" key="2">
    <source>
        <dbReference type="EMBL" id="NXN98079.1"/>
    </source>
</evidence>
<reference evidence="2 3" key="1">
    <citation type="submission" date="2019-09" db="EMBL/GenBank/DDBJ databases">
        <title>Bird 10,000 Genomes (B10K) Project - Family phase.</title>
        <authorList>
            <person name="Zhang G."/>
        </authorList>
    </citation>
    <scope>NUCLEOTIDE SEQUENCE [LARGE SCALE GENOMIC DNA]</scope>
    <source>
        <strain evidence="2">B10K-DU-002-35</strain>
        <tissue evidence="2">Muscle</tissue>
    </source>
</reference>
<protein>
    <submittedName>
        <fullName evidence="2">BDP1 factor</fullName>
    </submittedName>
</protein>
<sequence length="920" mass="101533">KRVPRKRGYPEECENREEDNASDRSAKKCFALEKTDVPMQHSSDIEEVASFSEATRQNISTDSEEPSCRRTRQDNRLQSPEILSENNSQVEQEDSQSPERSPESKSQVEQDDSQRQSRRLSKWRAQTSEVRTSSASEYEADCSDEESQSEEVKPRVSRGKHLKTKHRMKYEKAHRSSKVTLVTLWPSQEEEEEADDFEPEYEDVCFAPEEVNKAPVFIPLSLRHPKPSRVQIEETVEELEILMNVPDVPVVPDVESLSYASVQPVVQTEQYVSILAAETTIPENPKVDKGLNDGSTEAAMTLLAMGDPMFQLKTSTEGMKYKPCLFRERRDGAMGATLSFMLLRSRTSGTFYAFSPAELRVEGENHLSQPAGHTSDAAQDPVCPLGRKCTLPAHVEPLIHKQPQVLLPRATLQPVTAQPVLVPRIALTQMQDLTLASATPDTPEMQYVTLDQTGPAGHRSSVLQDFATGSMEPIKQSDRTKKTEKEVINSCGNLGDLRPATVSLEPEKSHPELEACPNQSFVGGIPGQNCCPPQHDICTIHFTQNEARAQDTQQQRVSSTAVSVVKDDRRCPEEEQTFILTLVEIPSDSKEFDAPALLAQASKPLLPAPIHISPIKASETNVAEGESSGSLMASAGESPTPLNSSLGNSQMDCASVESVQNLQTTRKRSAAELEENDFYPTKKTVSAIVVESNLETTHKGLSVKSTSEPMTASGNAFPSTEASAKEVLLSETTSPLAERSQLEILENSESMQEGEVMSRLTSDRKPELSGQEKQEDICESWQLEHSGSLMSSSSTPLLRGERKPLGFLSLICKKSNSESAEDTKGKRGKTQKPQIVTSKRSLKKPTPSTKDDRESCSLPSTSTSSSSVVYENVAADAAVMVPSNKPSEKPCAKDQEKEEEPTRISEYFFSDIFMEVDDSE</sequence>
<feature type="compositionally biased region" description="Basic and acidic residues" evidence="1">
    <location>
        <begin position="761"/>
        <end position="776"/>
    </location>
</feature>
<feature type="compositionally biased region" description="Basic and acidic residues" evidence="1">
    <location>
        <begin position="66"/>
        <end position="75"/>
    </location>
</feature>
<organism evidence="2 3">
    <name type="scientific">Rhinopomastus cyanomelas</name>
    <name type="common">Common scimitarbill</name>
    <dbReference type="NCBI Taxonomy" id="113115"/>
    <lineage>
        <taxon>Eukaryota</taxon>
        <taxon>Metazoa</taxon>
        <taxon>Chordata</taxon>
        <taxon>Craniata</taxon>
        <taxon>Vertebrata</taxon>
        <taxon>Euteleostomi</taxon>
        <taxon>Archelosauria</taxon>
        <taxon>Archosauria</taxon>
        <taxon>Dinosauria</taxon>
        <taxon>Saurischia</taxon>
        <taxon>Theropoda</taxon>
        <taxon>Coelurosauria</taxon>
        <taxon>Aves</taxon>
        <taxon>Neognathae</taxon>
        <taxon>Neoaves</taxon>
        <taxon>Telluraves</taxon>
        <taxon>Coraciimorphae</taxon>
        <taxon>Bucerotiformes</taxon>
        <taxon>Rhinopomastidae</taxon>
        <taxon>Rhinopomastus</taxon>
    </lineage>
</organism>
<feature type="non-terminal residue" evidence="2">
    <location>
        <position position="920"/>
    </location>
</feature>
<feature type="region of interest" description="Disordered" evidence="1">
    <location>
        <begin position="619"/>
        <end position="649"/>
    </location>
</feature>
<proteinExistence type="predicted"/>
<feature type="compositionally biased region" description="Polar residues" evidence="1">
    <location>
        <begin position="703"/>
        <end position="722"/>
    </location>
</feature>
<feature type="compositionally biased region" description="Polar residues" evidence="1">
    <location>
        <begin position="124"/>
        <end position="136"/>
    </location>
</feature>
<feature type="compositionally biased region" description="Low complexity" evidence="1">
    <location>
        <begin position="856"/>
        <end position="867"/>
    </location>
</feature>
<feature type="compositionally biased region" description="Acidic residues" evidence="1">
    <location>
        <begin position="138"/>
        <end position="149"/>
    </location>
</feature>
<comment type="caution">
    <text evidence="2">The sequence shown here is derived from an EMBL/GenBank/DDBJ whole genome shotgun (WGS) entry which is preliminary data.</text>
</comment>
<evidence type="ECO:0000313" key="3">
    <source>
        <dbReference type="Proteomes" id="UP000565785"/>
    </source>
</evidence>
<feature type="region of interest" description="Disordered" evidence="1">
    <location>
        <begin position="699"/>
        <end position="780"/>
    </location>
</feature>
<accession>A0A7L1NEZ1</accession>
<dbReference type="Proteomes" id="UP000565785">
    <property type="component" value="Unassembled WGS sequence"/>
</dbReference>
<feature type="compositionally biased region" description="Basic and acidic residues" evidence="1">
    <location>
        <begin position="18"/>
        <end position="36"/>
    </location>
</feature>
<keyword evidence="3" id="KW-1185">Reference proteome</keyword>
<feature type="compositionally biased region" description="Basic residues" evidence="1">
    <location>
        <begin position="155"/>
        <end position="169"/>
    </location>
</feature>
<feature type="non-terminal residue" evidence="2">
    <location>
        <position position="1"/>
    </location>
</feature>
<gene>
    <name evidence="2" type="primary">Bdp1_1</name>
    <name evidence="2" type="ORF">RHICYA_R15847</name>
</gene>